<name>D6TPE4_KTERA</name>
<dbReference type="SUPFAM" id="SSF54427">
    <property type="entry name" value="NTF2-like"/>
    <property type="match status" value="1"/>
</dbReference>
<evidence type="ECO:0000256" key="2">
    <source>
        <dbReference type="ARBA" id="ARBA00011344"/>
    </source>
</evidence>
<evidence type="ECO:0000259" key="6">
    <source>
        <dbReference type="Pfam" id="PF04542"/>
    </source>
</evidence>
<keyword evidence="5" id="KW-0804">Transcription</keyword>
<sequence>MMPFERRKTDNLSSKKDRVEEARVTTRLIQGSSDISSLIEPYRRELLLHCYRLLGSLHDAEDAVQEAMLRAWRHFDTFTQKGPGSLRTWLYTIATNTSLDALKKRSPRTLPTAASPAWNPQRPVEPRGAEAFWLEPFPDSWLVEATENPEARYTRHESVSLAFLTALQLLPSRQRAILLLSDVLDWRAVEIAQLLEISVGAVNSALHRARVTLEKNYPSSQREMAQVHRADAGTNTLLARYLQAWETDDVDGLVALLTEDATLSMPPVPSWYQGREAIRTILLAVLFPSGVQNRWRLSPTRANGQPAFVVYRADEATRSYRAFAIQVVTLDASRRDLRQVAEVTAFLGPELVTSFGFPLQLPQ</sequence>
<dbReference type="PANTHER" id="PTHR43133:SF65">
    <property type="entry name" value="ECF RNA POLYMERASE SIGMA FACTOR SIGG"/>
    <property type="match status" value="1"/>
</dbReference>
<feature type="domain" description="RNA polymerase sigma-70 region 2" evidence="6">
    <location>
        <begin position="38"/>
        <end position="106"/>
    </location>
</feature>
<dbReference type="SUPFAM" id="SSF88659">
    <property type="entry name" value="Sigma3 and sigma4 domains of RNA polymerase sigma factors"/>
    <property type="match status" value="1"/>
</dbReference>
<organism evidence="9 10">
    <name type="scientific">Ktedonobacter racemifer DSM 44963</name>
    <dbReference type="NCBI Taxonomy" id="485913"/>
    <lineage>
        <taxon>Bacteria</taxon>
        <taxon>Bacillati</taxon>
        <taxon>Chloroflexota</taxon>
        <taxon>Ktedonobacteria</taxon>
        <taxon>Ktedonobacterales</taxon>
        <taxon>Ktedonobacteraceae</taxon>
        <taxon>Ktedonobacter</taxon>
    </lineage>
</organism>
<dbReference type="Pfam" id="PF04542">
    <property type="entry name" value="Sigma70_r2"/>
    <property type="match status" value="1"/>
</dbReference>
<dbReference type="InterPro" id="IPR036388">
    <property type="entry name" value="WH-like_DNA-bd_sf"/>
</dbReference>
<evidence type="ECO:0000313" key="9">
    <source>
        <dbReference type="EMBL" id="EFH85558.1"/>
    </source>
</evidence>
<dbReference type="NCBIfam" id="TIGR02960">
    <property type="entry name" value="SigX5"/>
    <property type="match status" value="1"/>
</dbReference>
<dbReference type="InterPro" id="IPR013249">
    <property type="entry name" value="RNA_pol_sigma70_r4_t2"/>
</dbReference>
<dbReference type="InterPro" id="IPR039425">
    <property type="entry name" value="RNA_pol_sigma-70-like"/>
</dbReference>
<dbReference type="STRING" id="485913.Krac_6782"/>
<dbReference type="Gene3D" id="1.10.1740.10">
    <property type="match status" value="1"/>
</dbReference>
<dbReference type="SUPFAM" id="SSF88946">
    <property type="entry name" value="Sigma2 domain of RNA polymerase sigma factors"/>
    <property type="match status" value="1"/>
</dbReference>
<dbReference type="InParanoid" id="D6TPE4"/>
<comment type="subunit">
    <text evidence="2">Interacts transiently with the RNA polymerase catalytic core formed by RpoA, RpoB, RpoC and RpoZ (2 alpha, 1 beta, 1 beta' and 1 omega subunit) to form the RNA polymerase holoenzyme that can initiate transcription.</text>
</comment>
<dbReference type="eggNOG" id="COG1595">
    <property type="taxonomic scope" value="Bacteria"/>
</dbReference>
<comment type="caution">
    <text evidence="9">The sequence shown here is derived from an EMBL/GenBank/DDBJ whole genome shotgun (WGS) entry which is preliminary data.</text>
</comment>
<protein>
    <submittedName>
        <fullName evidence="9">RNA polymerase, sigma-24 subunit, ECF subfamily</fullName>
    </submittedName>
</protein>
<dbReference type="NCBIfam" id="NF006089">
    <property type="entry name" value="PRK08241.1"/>
    <property type="match status" value="1"/>
</dbReference>
<dbReference type="Pfam" id="PF12680">
    <property type="entry name" value="SnoaL_2"/>
    <property type="match status" value="1"/>
</dbReference>
<dbReference type="Gene3D" id="3.10.450.50">
    <property type="match status" value="1"/>
</dbReference>
<dbReference type="GO" id="GO:0003677">
    <property type="term" value="F:DNA binding"/>
    <property type="evidence" value="ECO:0007669"/>
    <property type="project" value="InterPro"/>
</dbReference>
<dbReference type="GO" id="GO:0006352">
    <property type="term" value="P:DNA-templated transcription initiation"/>
    <property type="evidence" value="ECO:0007669"/>
    <property type="project" value="InterPro"/>
</dbReference>
<keyword evidence="3" id="KW-0805">Transcription regulation</keyword>
<proteinExistence type="inferred from homology"/>
<evidence type="ECO:0000256" key="3">
    <source>
        <dbReference type="ARBA" id="ARBA00023015"/>
    </source>
</evidence>
<dbReference type="EMBL" id="ADVG01000002">
    <property type="protein sequence ID" value="EFH85558.1"/>
    <property type="molecule type" value="Genomic_DNA"/>
</dbReference>
<comment type="similarity">
    <text evidence="1">Belongs to the sigma-70 factor family. ECF subfamily.</text>
</comment>
<feature type="domain" description="SnoaL-like" evidence="8">
    <location>
        <begin position="239"/>
        <end position="330"/>
    </location>
</feature>
<dbReference type="InterPro" id="IPR007627">
    <property type="entry name" value="RNA_pol_sigma70_r2"/>
</dbReference>
<dbReference type="PANTHER" id="PTHR43133">
    <property type="entry name" value="RNA POLYMERASE ECF-TYPE SIGMA FACTO"/>
    <property type="match status" value="1"/>
</dbReference>
<dbReference type="RefSeq" id="WP_007909159.1">
    <property type="nucleotide sequence ID" value="NZ_ADVG01000002.1"/>
</dbReference>
<dbReference type="InterPro" id="IPR032710">
    <property type="entry name" value="NTF2-like_dom_sf"/>
</dbReference>
<evidence type="ECO:0000256" key="4">
    <source>
        <dbReference type="ARBA" id="ARBA00023082"/>
    </source>
</evidence>
<dbReference type="InterPro" id="IPR013325">
    <property type="entry name" value="RNA_pol_sigma_r2"/>
</dbReference>
<dbReference type="InterPro" id="IPR014305">
    <property type="entry name" value="RNA_pol_sigma-G_actinobac"/>
</dbReference>
<gene>
    <name evidence="9" type="ORF">Krac_6782</name>
</gene>
<evidence type="ECO:0000259" key="8">
    <source>
        <dbReference type="Pfam" id="PF12680"/>
    </source>
</evidence>
<dbReference type="Pfam" id="PF08281">
    <property type="entry name" value="Sigma70_r4_2"/>
    <property type="match status" value="1"/>
</dbReference>
<dbReference type="Proteomes" id="UP000004508">
    <property type="component" value="Unassembled WGS sequence"/>
</dbReference>
<dbReference type="InterPro" id="IPR014284">
    <property type="entry name" value="RNA_pol_sigma-70_dom"/>
</dbReference>
<reference evidence="9 10" key="1">
    <citation type="journal article" date="2011" name="Stand. Genomic Sci.">
        <title>Non-contiguous finished genome sequence and contextual data of the filamentous soil bacterium Ktedonobacter racemifer type strain (SOSP1-21).</title>
        <authorList>
            <person name="Chang Y.J."/>
            <person name="Land M."/>
            <person name="Hauser L."/>
            <person name="Chertkov O."/>
            <person name="Del Rio T.G."/>
            <person name="Nolan M."/>
            <person name="Copeland A."/>
            <person name="Tice H."/>
            <person name="Cheng J.F."/>
            <person name="Lucas S."/>
            <person name="Han C."/>
            <person name="Goodwin L."/>
            <person name="Pitluck S."/>
            <person name="Ivanova N."/>
            <person name="Ovchinikova G."/>
            <person name="Pati A."/>
            <person name="Chen A."/>
            <person name="Palaniappan K."/>
            <person name="Mavromatis K."/>
            <person name="Liolios K."/>
            <person name="Brettin T."/>
            <person name="Fiebig A."/>
            <person name="Rohde M."/>
            <person name="Abt B."/>
            <person name="Goker M."/>
            <person name="Detter J.C."/>
            <person name="Woyke T."/>
            <person name="Bristow J."/>
            <person name="Eisen J.A."/>
            <person name="Markowitz V."/>
            <person name="Hugenholtz P."/>
            <person name="Kyrpides N.C."/>
            <person name="Klenk H.P."/>
            <person name="Lapidus A."/>
        </authorList>
    </citation>
    <scope>NUCLEOTIDE SEQUENCE [LARGE SCALE GENOMIC DNA]</scope>
    <source>
        <strain evidence="10">DSM 44963</strain>
    </source>
</reference>
<dbReference type="CDD" id="cd06171">
    <property type="entry name" value="Sigma70_r4"/>
    <property type="match status" value="1"/>
</dbReference>
<evidence type="ECO:0000313" key="10">
    <source>
        <dbReference type="Proteomes" id="UP000004508"/>
    </source>
</evidence>
<dbReference type="InterPro" id="IPR013324">
    <property type="entry name" value="RNA_pol_sigma_r3/r4-like"/>
</dbReference>
<keyword evidence="10" id="KW-1185">Reference proteome</keyword>
<dbReference type="GO" id="GO:0016987">
    <property type="term" value="F:sigma factor activity"/>
    <property type="evidence" value="ECO:0007669"/>
    <property type="project" value="UniProtKB-KW"/>
</dbReference>
<evidence type="ECO:0000256" key="5">
    <source>
        <dbReference type="ARBA" id="ARBA00023163"/>
    </source>
</evidence>
<dbReference type="Gene3D" id="1.10.10.10">
    <property type="entry name" value="Winged helix-like DNA-binding domain superfamily/Winged helix DNA-binding domain"/>
    <property type="match status" value="1"/>
</dbReference>
<accession>D6TPE4</accession>
<evidence type="ECO:0000259" key="7">
    <source>
        <dbReference type="Pfam" id="PF08281"/>
    </source>
</evidence>
<dbReference type="AlphaFoldDB" id="D6TPE4"/>
<dbReference type="InterPro" id="IPR037401">
    <property type="entry name" value="SnoaL-like"/>
</dbReference>
<keyword evidence="4" id="KW-0731">Sigma factor</keyword>
<feature type="domain" description="RNA polymerase sigma factor 70 region 4 type 2" evidence="7">
    <location>
        <begin position="161"/>
        <end position="213"/>
    </location>
</feature>
<dbReference type="NCBIfam" id="TIGR02937">
    <property type="entry name" value="sigma70-ECF"/>
    <property type="match status" value="1"/>
</dbReference>
<evidence type="ECO:0000256" key="1">
    <source>
        <dbReference type="ARBA" id="ARBA00010641"/>
    </source>
</evidence>